<evidence type="ECO:0000313" key="1">
    <source>
        <dbReference type="EMBL" id="AEM39851.1"/>
    </source>
</evidence>
<name>F9Y784_KETVW</name>
<dbReference type="EMBL" id="CP002018">
    <property type="protein sequence ID" value="AEM39851.1"/>
    <property type="molecule type" value="Genomic_DNA"/>
</dbReference>
<keyword evidence="2" id="KW-1185">Reference proteome</keyword>
<dbReference type="InterPro" id="IPR027417">
    <property type="entry name" value="P-loop_NTPase"/>
</dbReference>
<dbReference type="PATRIC" id="fig|759362.5.peg.12"/>
<dbReference type="HOGENOM" id="CLU_104195_0_0_5"/>
<sequence>MTLTAFPLRPGRVHEVAGPAAAAFALCCAAGAGDAGLIWVRPAWAGAALFPHGLADLIDPSRILIAQTASEVDTLTVAEESLRDGVLPLVIIEVTKPLSLRAGRRLQLAAGAGQATGLCLIPDGMGSNAAETRWHAAPVFGDQGDSTLMKWELNKNKSGTVGAWHVRWNRQTHCVDMVSPLPFGSGAAGARG</sequence>
<dbReference type="AlphaFoldDB" id="F9Y784"/>
<dbReference type="RefSeq" id="WP_013383261.1">
    <property type="nucleotide sequence ID" value="NC_017384.1"/>
</dbReference>
<dbReference type="KEGG" id="kvl:KVU_0012"/>
<protein>
    <recommendedName>
        <fullName evidence="3">Protein ImuA</fullName>
    </recommendedName>
</protein>
<gene>
    <name evidence="1" type="ordered locus">KVU_0012</name>
</gene>
<dbReference type="eggNOG" id="COG4544">
    <property type="taxonomic scope" value="Bacteria"/>
</dbReference>
<proteinExistence type="predicted"/>
<dbReference type="Gene3D" id="3.40.50.300">
    <property type="entry name" value="P-loop containing nucleotide triphosphate hydrolases"/>
    <property type="match status" value="1"/>
</dbReference>
<organism evidence="1 2">
    <name type="scientific">Ketogulonicigenium vulgare (strain WSH-001)</name>
    <dbReference type="NCBI Taxonomy" id="759362"/>
    <lineage>
        <taxon>Bacteria</taxon>
        <taxon>Pseudomonadati</taxon>
        <taxon>Pseudomonadota</taxon>
        <taxon>Alphaproteobacteria</taxon>
        <taxon>Rhodobacterales</taxon>
        <taxon>Roseobacteraceae</taxon>
        <taxon>Ketogulonicigenium</taxon>
    </lineage>
</organism>
<accession>F9Y784</accession>
<evidence type="ECO:0000313" key="2">
    <source>
        <dbReference type="Proteomes" id="UP000000692"/>
    </source>
</evidence>
<dbReference type="OrthoDB" id="7630980at2"/>
<evidence type="ECO:0008006" key="3">
    <source>
        <dbReference type="Google" id="ProtNLM"/>
    </source>
</evidence>
<dbReference type="SUPFAM" id="SSF52540">
    <property type="entry name" value="P-loop containing nucleoside triphosphate hydrolases"/>
    <property type="match status" value="1"/>
</dbReference>
<reference evidence="1 2" key="1">
    <citation type="journal article" date="2011" name="J. Bacteriol.">
        <title>Complete genome sequence of the industrial strain Ketogulonicigenium vulgare WSH-001.</title>
        <authorList>
            <person name="Liu L."/>
            <person name="Li Y."/>
            <person name="Zhang J."/>
            <person name="Zhou Z."/>
            <person name="Liu J."/>
            <person name="Li X."/>
            <person name="Zhou J."/>
            <person name="Du G."/>
            <person name="Wang L."/>
            <person name="Chen J."/>
        </authorList>
    </citation>
    <scope>NUCLEOTIDE SEQUENCE [LARGE SCALE GENOMIC DNA]</scope>
    <source>
        <strain evidence="1 2">WSH-001</strain>
    </source>
</reference>
<dbReference type="Proteomes" id="UP000000692">
    <property type="component" value="Chromosome"/>
</dbReference>